<protein>
    <recommendedName>
        <fullName evidence="7">Type II secretion system protein GspF domain-containing protein</fullName>
    </recommendedName>
</protein>
<organism evidence="8 9">
    <name type="scientific">Streptomyces noursei</name>
    <name type="common">Streptomyces albulus</name>
    <dbReference type="NCBI Taxonomy" id="1971"/>
    <lineage>
        <taxon>Bacteria</taxon>
        <taxon>Bacillati</taxon>
        <taxon>Actinomycetota</taxon>
        <taxon>Actinomycetes</taxon>
        <taxon>Kitasatosporales</taxon>
        <taxon>Streptomycetaceae</taxon>
        <taxon>Streptomyces</taxon>
    </lineage>
</organism>
<dbReference type="RefSeq" id="WP_102922341.1">
    <property type="nucleotide sequence ID" value="NZ_LJSN01000001.1"/>
</dbReference>
<accession>A0A2N8PQX4</accession>
<reference evidence="9" key="1">
    <citation type="submission" date="2015-09" db="EMBL/GenBank/DDBJ databases">
        <authorList>
            <person name="Graham D.E."/>
            <person name="Mahan K.M."/>
            <person name="Klingeman D.M."/>
            <person name="Fida T."/>
            <person name="Giannone R.J."/>
            <person name="Hettich R.L."/>
            <person name="Parry R.J."/>
            <person name="Spain J.C."/>
        </authorList>
    </citation>
    <scope>NUCLEOTIDE SEQUENCE [LARGE SCALE GENOMIC DNA]</scope>
    <source>
        <strain evidence="9">JCM 4701</strain>
    </source>
</reference>
<evidence type="ECO:0000313" key="8">
    <source>
        <dbReference type="EMBL" id="PNE43436.1"/>
    </source>
</evidence>
<keyword evidence="3 6" id="KW-0812">Transmembrane</keyword>
<name>A0A2N8PQX4_STRNR</name>
<dbReference type="PANTHER" id="PTHR35007:SF1">
    <property type="entry name" value="PILUS ASSEMBLY PROTEIN"/>
    <property type="match status" value="1"/>
</dbReference>
<evidence type="ECO:0000259" key="7">
    <source>
        <dbReference type="Pfam" id="PF00482"/>
    </source>
</evidence>
<comment type="subcellular location">
    <subcellularLocation>
        <location evidence="1">Cell membrane</location>
        <topology evidence="1">Multi-pass membrane protein</topology>
    </subcellularLocation>
</comment>
<evidence type="ECO:0000256" key="5">
    <source>
        <dbReference type="ARBA" id="ARBA00023136"/>
    </source>
</evidence>
<evidence type="ECO:0000256" key="6">
    <source>
        <dbReference type="SAM" id="Phobius"/>
    </source>
</evidence>
<keyword evidence="4 6" id="KW-1133">Transmembrane helix</keyword>
<dbReference type="GO" id="GO:0005886">
    <property type="term" value="C:plasma membrane"/>
    <property type="evidence" value="ECO:0007669"/>
    <property type="project" value="UniProtKB-SubCell"/>
</dbReference>
<dbReference type="Proteomes" id="UP000236047">
    <property type="component" value="Unassembled WGS sequence"/>
</dbReference>
<dbReference type="Pfam" id="PF00482">
    <property type="entry name" value="T2SSF"/>
    <property type="match status" value="1"/>
</dbReference>
<feature type="transmembrane region" description="Helical" evidence="6">
    <location>
        <begin position="116"/>
        <end position="134"/>
    </location>
</feature>
<evidence type="ECO:0000256" key="3">
    <source>
        <dbReference type="ARBA" id="ARBA00022692"/>
    </source>
</evidence>
<dbReference type="AlphaFoldDB" id="A0A2N8PQX4"/>
<sequence length="292" mass="30602">MSMMPGVMAGAAVGGGVALLVRELAHAQPPLEQSLRRTSGAAVVAAAASRDEVVGRWLLQRLRNLPGVSIPTRNLSLLRQAPERFVLLKVGMALLGLLLPSVALLPWMLVGGGVPVVVPAAAGLAAAAVLWFVPDLSVRDQAKRAREEFAHAMAAYLDLVALKRAGDAGPTEALEQAAAVGQGWAFQRIGQALARARIDKIAPWQALADMTEELGLPVLDDVADIMRQSADDGAAVYATLRARARALRTELLEGQAAEANADSEKMTAPGALLAVLVMLLLAFPAVIRIVAT</sequence>
<keyword evidence="9" id="KW-1185">Reference proteome</keyword>
<evidence type="ECO:0000256" key="1">
    <source>
        <dbReference type="ARBA" id="ARBA00004651"/>
    </source>
</evidence>
<feature type="transmembrane region" description="Helical" evidence="6">
    <location>
        <begin position="271"/>
        <end position="291"/>
    </location>
</feature>
<dbReference type="InterPro" id="IPR018076">
    <property type="entry name" value="T2SS_GspF_dom"/>
</dbReference>
<comment type="caution">
    <text evidence="8">The sequence shown here is derived from an EMBL/GenBank/DDBJ whole genome shotgun (WGS) entry which is preliminary data.</text>
</comment>
<dbReference type="PANTHER" id="PTHR35007">
    <property type="entry name" value="INTEGRAL MEMBRANE PROTEIN-RELATED"/>
    <property type="match status" value="1"/>
</dbReference>
<feature type="domain" description="Type II secretion system protein GspF" evidence="7">
    <location>
        <begin position="158"/>
        <end position="283"/>
    </location>
</feature>
<keyword evidence="2" id="KW-1003">Cell membrane</keyword>
<evidence type="ECO:0000256" key="2">
    <source>
        <dbReference type="ARBA" id="ARBA00022475"/>
    </source>
</evidence>
<proteinExistence type="predicted"/>
<keyword evidence="5 6" id="KW-0472">Membrane</keyword>
<evidence type="ECO:0000256" key="4">
    <source>
        <dbReference type="ARBA" id="ARBA00022989"/>
    </source>
</evidence>
<dbReference type="EMBL" id="LJSN01000001">
    <property type="protein sequence ID" value="PNE43436.1"/>
    <property type="molecule type" value="Genomic_DNA"/>
</dbReference>
<gene>
    <name evidence="8" type="ORF">AOB60_00440</name>
</gene>
<feature type="transmembrane region" description="Helical" evidence="6">
    <location>
        <begin position="86"/>
        <end position="110"/>
    </location>
</feature>
<evidence type="ECO:0000313" key="9">
    <source>
        <dbReference type="Proteomes" id="UP000236047"/>
    </source>
</evidence>